<proteinExistence type="inferred from homology"/>
<dbReference type="SUPFAM" id="SSF117143">
    <property type="entry name" value="Flagellar hook protein flgE"/>
    <property type="match status" value="1"/>
</dbReference>
<keyword evidence="7" id="KW-0282">Flagellum</keyword>
<evidence type="ECO:0000256" key="2">
    <source>
        <dbReference type="ARBA" id="ARBA00009677"/>
    </source>
</evidence>
<evidence type="ECO:0000313" key="7">
    <source>
        <dbReference type="EMBL" id="ERI74082.1"/>
    </source>
</evidence>
<feature type="domain" description="Flagellar basal body rod protein N-terminal" evidence="5">
    <location>
        <begin position="8"/>
        <end position="35"/>
    </location>
</feature>
<gene>
    <name evidence="7" type="ORF">CLOSYM_04340</name>
</gene>
<dbReference type="Proteomes" id="UP000016491">
    <property type="component" value="Unassembled WGS sequence"/>
</dbReference>
<reference evidence="7 8" key="1">
    <citation type="submission" date="2013-07" db="EMBL/GenBank/DDBJ databases">
        <authorList>
            <person name="Weinstock G."/>
            <person name="Sodergren E."/>
            <person name="Wylie T."/>
            <person name="Fulton L."/>
            <person name="Fulton R."/>
            <person name="Fronick C."/>
            <person name="O'Laughlin M."/>
            <person name="Godfrey J."/>
            <person name="Miner T."/>
            <person name="Herter B."/>
            <person name="Appelbaum E."/>
            <person name="Cordes M."/>
            <person name="Lek S."/>
            <person name="Wollam A."/>
            <person name="Pepin K.H."/>
            <person name="Palsikar V.B."/>
            <person name="Mitreva M."/>
            <person name="Wilson R.K."/>
        </authorList>
    </citation>
    <scope>NUCLEOTIDE SEQUENCE [LARGE SCALE GENOMIC DNA]</scope>
    <source>
        <strain evidence="7 8">ATCC 14940</strain>
    </source>
</reference>
<comment type="subcellular location">
    <subcellularLocation>
        <location evidence="1 4">Bacterial flagellum basal body</location>
    </subcellularLocation>
</comment>
<dbReference type="Pfam" id="PF06429">
    <property type="entry name" value="Flg_bbr_C"/>
    <property type="match status" value="1"/>
</dbReference>
<accession>A0ABC9TSD3</accession>
<dbReference type="InterPro" id="IPR001444">
    <property type="entry name" value="Flag_bb_rod_N"/>
</dbReference>
<evidence type="ECO:0000256" key="1">
    <source>
        <dbReference type="ARBA" id="ARBA00004117"/>
    </source>
</evidence>
<dbReference type="InterPro" id="IPR010930">
    <property type="entry name" value="Flg_bb/hook_C_dom"/>
</dbReference>
<protein>
    <recommendedName>
        <fullName evidence="4">Flagellar hook protein FlgE</fullName>
    </recommendedName>
</protein>
<dbReference type="GO" id="GO:0071973">
    <property type="term" value="P:bacterial-type flagellum-dependent cell motility"/>
    <property type="evidence" value="ECO:0007669"/>
    <property type="project" value="UniProtKB-UniRule"/>
</dbReference>
<organism evidence="7 8">
    <name type="scientific">[Clostridium] symbiosum ATCC 14940</name>
    <dbReference type="NCBI Taxonomy" id="411472"/>
    <lineage>
        <taxon>Bacteria</taxon>
        <taxon>Bacillati</taxon>
        <taxon>Bacillota</taxon>
        <taxon>Clostridia</taxon>
        <taxon>Lachnospirales</taxon>
        <taxon>Lachnospiraceae</taxon>
        <taxon>Otoolea</taxon>
    </lineage>
</organism>
<dbReference type="EMBL" id="AWSU01000344">
    <property type="protein sequence ID" value="ERI74082.1"/>
    <property type="molecule type" value="Genomic_DNA"/>
</dbReference>
<evidence type="ECO:0000313" key="8">
    <source>
        <dbReference type="Proteomes" id="UP000016491"/>
    </source>
</evidence>
<dbReference type="InterPro" id="IPR020013">
    <property type="entry name" value="Flagellar_FlgE/F/G"/>
</dbReference>
<sequence length="312" mass="32920">MVRSMFAAIAGLKAHQSKMDVISNNIANANTTGYKSQSATFKDSIYSSLTKPSGASAVAGGTGGLNASQLGYGSVLGAVRTNFTPSYPSYTGYNSDVYCDGPGFFMVGPFEQNASPYNSYLSRSGQFTVKNGYLMDSMGNYVYGATATAHNADGTATAITGMTKANGSWDFDDATTDLEPIKIGEKSIGGKPFTEYSIDGNGKITATDSEGKNYEMGYIALVNVNNPGGMIKKDGYYFEMGASDNSGAAGTASIIRAGKTAGSLMSGYLEGSNVDIAQEFSEMITTQRGFQANTKIITVTDEMLEQLVNMKR</sequence>
<dbReference type="PANTHER" id="PTHR30435">
    <property type="entry name" value="FLAGELLAR PROTEIN"/>
    <property type="match status" value="1"/>
</dbReference>
<dbReference type="AlphaFoldDB" id="A0ABC9TSD3"/>
<name>A0ABC9TSD3_CLOSY</name>
<dbReference type="RefSeq" id="WP_002570076.1">
    <property type="nucleotide sequence ID" value="NZ_KE992859.1"/>
</dbReference>
<evidence type="ECO:0000259" key="5">
    <source>
        <dbReference type="Pfam" id="PF00460"/>
    </source>
</evidence>
<dbReference type="InterPro" id="IPR037925">
    <property type="entry name" value="FlgE/F/G-like"/>
</dbReference>
<evidence type="ECO:0000259" key="6">
    <source>
        <dbReference type="Pfam" id="PF06429"/>
    </source>
</evidence>
<feature type="domain" description="Flagellar basal-body/hook protein C-terminal" evidence="6">
    <location>
        <begin position="265"/>
        <end position="310"/>
    </location>
</feature>
<keyword evidence="7" id="KW-0966">Cell projection</keyword>
<dbReference type="PROSITE" id="PS00588">
    <property type="entry name" value="FLAGELLA_BB_ROD"/>
    <property type="match status" value="1"/>
</dbReference>
<comment type="function">
    <text evidence="4">A flexible structure which links the flagellar filament to the drive apparatus in the basal body.</text>
</comment>
<dbReference type="GO" id="GO:0009425">
    <property type="term" value="C:bacterial-type flagellum basal body"/>
    <property type="evidence" value="ECO:0007669"/>
    <property type="project" value="UniProtKB-SubCell"/>
</dbReference>
<keyword evidence="3 4" id="KW-0975">Bacterial flagellum</keyword>
<dbReference type="InterPro" id="IPR019776">
    <property type="entry name" value="Flagellar_basal_body_rod_CS"/>
</dbReference>
<dbReference type="NCBIfam" id="TIGR03506">
    <property type="entry name" value="FlgEFG_subfam"/>
    <property type="match status" value="2"/>
</dbReference>
<comment type="caution">
    <text evidence="7">The sequence shown here is derived from an EMBL/GenBank/DDBJ whole genome shotgun (WGS) entry which is preliminary data.</text>
</comment>
<keyword evidence="7" id="KW-0969">Cilium</keyword>
<dbReference type="PANTHER" id="PTHR30435:SF1">
    <property type="entry name" value="FLAGELLAR HOOK PROTEIN FLGE"/>
    <property type="match status" value="1"/>
</dbReference>
<comment type="similarity">
    <text evidence="2 4">Belongs to the flagella basal body rod proteins family.</text>
</comment>
<evidence type="ECO:0000256" key="3">
    <source>
        <dbReference type="ARBA" id="ARBA00023143"/>
    </source>
</evidence>
<evidence type="ECO:0000256" key="4">
    <source>
        <dbReference type="RuleBase" id="RU362116"/>
    </source>
</evidence>
<dbReference type="Pfam" id="PF00460">
    <property type="entry name" value="Flg_bb_rod"/>
    <property type="match status" value="1"/>
</dbReference>